<name>A0A8S4A8W6_9EUPU</name>
<feature type="non-terminal residue" evidence="4">
    <location>
        <position position="1"/>
    </location>
</feature>
<comment type="caution">
    <text evidence="4">The sequence shown here is derived from an EMBL/GenBank/DDBJ whole genome shotgun (WGS) entry which is preliminary data.</text>
</comment>
<dbReference type="EMBL" id="CAJHNH020008560">
    <property type="protein sequence ID" value="CAG5136698.1"/>
    <property type="molecule type" value="Genomic_DNA"/>
</dbReference>
<dbReference type="Gene3D" id="2.60.40.1930">
    <property type="match status" value="2"/>
</dbReference>
<sequence>DPSGNKIKVVTNATSETSVVQDSLQLSDEPPFGSWVIEVSLVDAKETSSLTFEVSQYELPTFEVTVETQQYALISDELLTGTIKAEYTYGQPVKGFVEIHVGPDQGPDQCGVLPKSTQIGLEIQVTTPDGKPPVNKNITVSVYTTVNYQLTVPDQALYNVDQFTGTYGLPGQNLTLPASGLLAVNIEIPKNATSITIQATVGAVEVIKTVQKVFSPSNNYLQLSLENKVIKSGTTLTVNVAATLPVEKLFYKVYSRSSLVVSGVVDGNNRTSFTFELSVNSEFAPNSHLLAFILLGTQEIIADSLSFQVEGLFNNEVTVSFNKNQTEPNTEIILQGTAKPGSTIFFLAVDQSVLLLKTGNDITPEK</sequence>
<gene>
    <name evidence="4" type="ORF">CUNI_LOCUS22256</name>
</gene>
<accession>A0A8S4A8W6</accession>
<dbReference type="SMART" id="SM01359">
    <property type="entry name" value="A2M_N_2"/>
    <property type="match status" value="1"/>
</dbReference>
<dbReference type="PANTHER" id="PTHR11412">
    <property type="entry name" value="MACROGLOBULIN / COMPLEMENT"/>
    <property type="match status" value="1"/>
</dbReference>
<evidence type="ECO:0000259" key="3">
    <source>
        <dbReference type="SMART" id="SM01359"/>
    </source>
</evidence>
<proteinExistence type="predicted"/>
<keyword evidence="1" id="KW-0732">Signal</keyword>
<dbReference type="Proteomes" id="UP000678393">
    <property type="component" value="Unassembled WGS sequence"/>
</dbReference>
<reference evidence="4" key="1">
    <citation type="submission" date="2021-04" db="EMBL/GenBank/DDBJ databases">
        <authorList>
            <consortium name="Molecular Ecology Group"/>
        </authorList>
    </citation>
    <scope>NUCLEOTIDE SEQUENCE</scope>
</reference>
<dbReference type="InterPro" id="IPR041555">
    <property type="entry name" value="MG3"/>
</dbReference>
<dbReference type="InterPro" id="IPR050473">
    <property type="entry name" value="A2M/Complement_sys"/>
</dbReference>
<evidence type="ECO:0000256" key="2">
    <source>
        <dbReference type="ARBA" id="ARBA00022966"/>
    </source>
</evidence>
<dbReference type="Gene3D" id="6.20.50.160">
    <property type="match status" value="1"/>
</dbReference>
<evidence type="ECO:0000313" key="4">
    <source>
        <dbReference type="EMBL" id="CAG5136698.1"/>
    </source>
</evidence>
<feature type="non-terminal residue" evidence="4">
    <location>
        <position position="366"/>
    </location>
</feature>
<feature type="domain" description="Alpha-2-macroglobulin bait region" evidence="3">
    <location>
        <begin position="221"/>
        <end position="356"/>
    </location>
</feature>
<protein>
    <recommendedName>
        <fullName evidence="3">Alpha-2-macroglobulin bait region domain-containing protein</fullName>
    </recommendedName>
</protein>
<dbReference type="Pfam" id="PF07703">
    <property type="entry name" value="A2M_BRD"/>
    <property type="match status" value="1"/>
</dbReference>
<keyword evidence="2" id="KW-0882">Thioester bond</keyword>
<dbReference type="Pfam" id="PF17791">
    <property type="entry name" value="MG3"/>
    <property type="match status" value="1"/>
</dbReference>
<dbReference type="Gene3D" id="2.60.40.1940">
    <property type="match status" value="1"/>
</dbReference>
<dbReference type="PANTHER" id="PTHR11412:SF136">
    <property type="entry name" value="CD109 ANTIGEN"/>
    <property type="match status" value="1"/>
</dbReference>
<evidence type="ECO:0000256" key="1">
    <source>
        <dbReference type="ARBA" id="ARBA00022729"/>
    </source>
</evidence>
<organism evidence="4 5">
    <name type="scientific">Candidula unifasciata</name>
    <dbReference type="NCBI Taxonomy" id="100452"/>
    <lineage>
        <taxon>Eukaryota</taxon>
        <taxon>Metazoa</taxon>
        <taxon>Spiralia</taxon>
        <taxon>Lophotrochozoa</taxon>
        <taxon>Mollusca</taxon>
        <taxon>Gastropoda</taxon>
        <taxon>Heterobranchia</taxon>
        <taxon>Euthyneura</taxon>
        <taxon>Panpulmonata</taxon>
        <taxon>Eupulmonata</taxon>
        <taxon>Stylommatophora</taxon>
        <taxon>Helicina</taxon>
        <taxon>Helicoidea</taxon>
        <taxon>Geomitridae</taxon>
        <taxon>Candidula</taxon>
    </lineage>
</organism>
<keyword evidence="5" id="KW-1185">Reference proteome</keyword>
<dbReference type="AlphaFoldDB" id="A0A8S4A8W6"/>
<dbReference type="OrthoDB" id="6159066at2759"/>
<dbReference type="InterPro" id="IPR011625">
    <property type="entry name" value="A2M_N_BRD"/>
</dbReference>
<evidence type="ECO:0000313" key="5">
    <source>
        <dbReference type="Proteomes" id="UP000678393"/>
    </source>
</evidence>